<comment type="caution">
    <text evidence="1">The sequence shown here is derived from an EMBL/GenBank/DDBJ whole genome shotgun (WGS) entry which is preliminary data.</text>
</comment>
<gene>
    <name evidence="1" type="ORF">DSM107010_03060</name>
</gene>
<organism evidence="1 2">
    <name type="scientific">Chroococcidiopsis cubana SAG 39.79</name>
    <dbReference type="NCBI Taxonomy" id="388085"/>
    <lineage>
        <taxon>Bacteria</taxon>
        <taxon>Bacillati</taxon>
        <taxon>Cyanobacteriota</taxon>
        <taxon>Cyanophyceae</taxon>
        <taxon>Chroococcidiopsidales</taxon>
        <taxon>Chroococcidiopsidaceae</taxon>
        <taxon>Chroococcidiopsis</taxon>
    </lineage>
</organism>
<evidence type="ECO:0000313" key="1">
    <source>
        <dbReference type="EMBL" id="RUT14275.1"/>
    </source>
</evidence>
<reference evidence="1 2" key="1">
    <citation type="journal article" date="2019" name="Genome Biol. Evol.">
        <title>Day and night: Metabolic profiles and evolutionary relationships of six axenic non-marine cyanobacteria.</title>
        <authorList>
            <person name="Will S.E."/>
            <person name="Henke P."/>
            <person name="Boedeker C."/>
            <person name="Huang S."/>
            <person name="Brinkmann H."/>
            <person name="Rohde M."/>
            <person name="Jarek M."/>
            <person name="Friedl T."/>
            <person name="Seufert S."/>
            <person name="Schumacher M."/>
            <person name="Overmann J."/>
            <person name="Neumann-Schaal M."/>
            <person name="Petersen J."/>
        </authorList>
    </citation>
    <scope>NUCLEOTIDE SEQUENCE [LARGE SCALE GENOMIC DNA]</scope>
    <source>
        <strain evidence="1 2">SAG 39.79</strain>
    </source>
</reference>
<dbReference type="Proteomes" id="UP000282574">
    <property type="component" value="Unassembled WGS sequence"/>
</dbReference>
<dbReference type="EMBL" id="RSCK01000002">
    <property type="protein sequence ID" value="RUT14275.1"/>
    <property type="molecule type" value="Genomic_DNA"/>
</dbReference>
<sequence length="192" mass="21334">MVATLDDTKRRAIAMELADLKALQELLISNEEKLIPSVSSDKEISDRLNDFLRDDRQNLTVINEVIAKFGGGSVGHRDTTGQYVEQVNRLMDGNELSLYQKVSAHERIKHQAVMTGLIIHKASQVTGEDVKDAIAPLNQVNFENRAHQEQMKGILEVLGTRELTGKDPDQSVWARTQDAVAALRGVFDGLTK</sequence>
<name>A0AB37US34_9CYAN</name>
<dbReference type="RefSeq" id="WP_015157074.1">
    <property type="nucleotide sequence ID" value="NZ_JAVKZF010000006.1"/>
</dbReference>
<proteinExistence type="predicted"/>
<evidence type="ECO:0008006" key="3">
    <source>
        <dbReference type="Google" id="ProtNLM"/>
    </source>
</evidence>
<protein>
    <recommendedName>
        <fullName evidence="3">Hemerythrin-like domain-containing protein</fullName>
    </recommendedName>
</protein>
<dbReference type="AlphaFoldDB" id="A0AB37US34"/>
<evidence type="ECO:0000313" key="2">
    <source>
        <dbReference type="Proteomes" id="UP000282574"/>
    </source>
</evidence>
<keyword evidence="2" id="KW-1185">Reference proteome</keyword>
<accession>A0AB37US34</accession>